<evidence type="ECO:0000256" key="5">
    <source>
        <dbReference type="ARBA" id="ARBA00035413"/>
    </source>
</evidence>
<dbReference type="PANTHER" id="PTHR14413:SF16">
    <property type="entry name" value="LARGE RIBOSOMAL SUBUNIT PROTEIN BL17M"/>
    <property type="match status" value="1"/>
</dbReference>
<dbReference type="Gene3D" id="3.90.1030.10">
    <property type="entry name" value="Ribosomal protein L17"/>
    <property type="match status" value="1"/>
</dbReference>
<dbReference type="InterPro" id="IPR000456">
    <property type="entry name" value="Ribosomal_bL17"/>
</dbReference>
<organism evidence="6 7">
    <name type="scientific">Ditylenchus dipsaci</name>
    <dbReference type="NCBI Taxonomy" id="166011"/>
    <lineage>
        <taxon>Eukaryota</taxon>
        <taxon>Metazoa</taxon>
        <taxon>Ecdysozoa</taxon>
        <taxon>Nematoda</taxon>
        <taxon>Chromadorea</taxon>
        <taxon>Rhabditida</taxon>
        <taxon>Tylenchina</taxon>
        <taxon>Tylenchomorpha</taxon>
        <taxon>Sphaerularioidea</taxon>
        <taxon>Anguinidae</taxon>
        <taxon>Anguininae</taxon>
        <taxon>Ditylenchus</taxon>
    </lineage>
</organism>
<comment type="similarity">
    <text evidence="1">Belongs to the bacterial ribosomal protein bL17 family.</text>
</comment>
<evidence type="ECO:0000256" key="1">
    <source>
        <dbReference type="ARBA" id="ARBA00008777"/>
    </source>
</evidence>
<evidence type="ECO:0000256" key="3">
    <source>
        <dbReference type="ARBA" id="ARBA00023274"/>
    </source>
</evidence>
<dbReference type="GO" id="GO:0005762">
    <property type="term" value="C:mitochondrial large ribosomal subunit"/>
    <property type="evidence" value="ECO:0007669"/>
    <property type="project" value="TreeGrafter"/>
</dbReference>
<dbReference type="InterPro" id="IPR036373">
    <property type="entry name" value="Ribosomal_bL17_sf"/>
</dbReference>
<dbReference type="GO" id="GO:0006412">
    <property type="term" value="P:translation"/>
    <property type="evidence" value="ECO:0007669"/>
    <property type="project" value="InterPro"/>
</dbReference>
<dbReference type="PANTHER" id="PTHR14413">
    <property type="entry name" value="RIBOSOMAL PROTEIN L17"/>
    <property type="match status" value="1"/>
</dbReference>
<keyword evidence="2" id="KW-0689">Ribosomal protein</keyword>
<evidence type="ECO:0000313" key="7">
    <source>
        <dbReference type="WBParaSite" id="jg5824"/>
    </source>
</evidence>
<keyword evidence="6" id="KW-1185">Reference proteome</keyword>
<dbReference type="WBParaSite" id="jg5824">
    <property type="protein sequence ID" value="jg5824"/>
    <property type="gene ID" value="jg5824"/>
</dbReference>
<dbReference type="Pfam" id="PF01196">
    <property type="entry name" value="Ribosomal_L17"/>
    <property type="match status" value="1"/>
</dbReference>
<reference evidence="7" key="1">
    <citation type="submission" date="2022-11" db="UniProtKB">
        <authorList>
            <consortium name="WormBaseParasite"/>
        </authorList>
    </citation>
    <scope>IDENTIFICATION</scope>
</reference>
<dbReference type="AlphaFoldDB" id="A0A915EH36"/>
<accession>A0A915EH36</accession>
<evidence type="ECO:0000256" key="4">
    <source>
        <dbReference type="ARBA" id="ARBA00035290"/>
    </source>
</evidence>
<evidence type="ECO:0000313" key="6">
    <source>
        <dbReference type="Proteomes" id="UP000887574"/>
    </source>
</evidence>
<keyword evidence="3" id="KW-0687">Ribonucleoprotein</keyword>
<sequence length="179" mass="21447">MASQRVFPSIPRLKVPIGHVPQKLKTKGFENPQARIEILRRMVNKVVREERCEFKYNRAVECRQYVERLLQLGLYRGMNDRYTMEMMKWWLIEQDNLDKMFDVLLPRFSEMQEPFTSIFQLPRMRVPAKVIGNKAIHWNQYDIAVLELNGNPFPSLEPLDIRRREMLKQIVERQKSGLK</sequence>
<proteinExistence type="inferred from homology"/>
<protein>
    <recommendedName>
        <fullName evidence="4">Large ribosomal subunit protein bL17m</fullName>
    </recommendedName>
    <alternativeName>
        <fullName evidence="5">39S ribosomal protein L17, mitochondrial</fullName>
    </alternativeName>
</protein>
<name>A0A915EH36_9BILA</name>
<dbReference type="GO" id="GO:0003735">
    <property type="term" value="F:structural constituent of ribosome"/>
    <property type="evidence" value="ECO:0007669"/>
    <property type="project" value="InterPro"/>
</dbReference>
<evidence type="ECO:0000256" key="2">
    <source>
        <dbReference type="ARBA" id="ARBA00022980"/>
    </source>
</evidence>
<dbReference type="Proteomes" id="UP000887574">
    <property type="component" value="Unplaced"/>
</dbReference>
<dbReference type="SUPFAM" id="SSF64263">
    <property type="entry name" value="Prokaryotic ribosomal protein L17"/>
    <property type="match status" value="1"/>
</dbReference>